<accession>A0ACB9NAG7</accession>
<evidence type="ECO:0000313" key="1">
    <source>
        <dbReference type="EMBL" id="KAI4333353.1"/>
    </source>
</evidence>
<protein>
    <submittedName>
        <fullName evidence="1">Uncharacterized protein</fullName>
    </submittedName>
</protein>
<name>A0ACB9NAG7_BAUVA</name>
<proteinExistence type="predicted"/>
<evidence type="ECO:0000313" key="2">
    <source>
        <dbReference type="Proteomes" id="UP000828941"/>
    </source>
</evidence>
<comment type="caution">
    <text evidence="1">The sequence shown here is derived from an EMBL/GenBank/DDBJ whole genome shotgun (WGS) entry which is preliminary data.</text>
</comment>
<dbReference type="Proteomes" id="UP000828941">
    <property type="component" value="Chromosome 7"/>
</dbReference>
<keyword evidence="2" id="KW-1185">Reference proteome</keyword>
<gene>
    <name evidence="1" type="ORF">L6164_018179</name>
</gene>
<reference evidence="1 2" key="1">
    <citation type="journal article" date="2022" name="DNA Res.">
        <title>Chromosomal-level genome assembly of the orchid tree Bauhinia variegata (Leguminosae; Cercidoideae) supports the allotetraploid origin hypothesis of Bauhinia.</title>
        <authorList>
            <person name="Zhong Y."/>
            <person name="Chen Y."/>
            <person name="Zheng D."/>
            <person name="Pang J."/>
            <person name="Liu Y."/>
            <person name="Luo S."/>
            <person name="Meng S."/>
            <person name="Qian L."/>
            <person name="Wei D."/>
            <person name="Dai S."/>
            <person name="Zhou R."/>
        </authorList>
    </citation>
    <scope>NUCLEOTIDE SEQUENCE [LARGE SCALE GENOMIC DNA]</scope>
    <source>
        <strain evidence="1">BV-YZ2020</strain>
    </source>
</reference>
<sequence>MESEVVSDWSDTSVIRNNSMASNDKSNDGNEAFKHGLENSLNSNEEVEEPKVGMRFSSEEEIFTYYTTFARQKGFGVYRRTSKMEEDGKKYFTLACVRAGKSASSKRILLNPNPITKTQCKARLNACLCLDGRIRVSSIVLEHNHELCPSKPQFFRCNKKTKHRLTRKPELNNPLEISVGSLVADTEEYGNLTFGEKDHHKGKRLRMGTKSDAEAFQNFFVQMQKQDNGFYVMDFDEECQLRNVFWADGRSKAAYEYFGDVVTFDTTYLKNKYHIPLAPFVGVNHHGQSVLLGCALLSNEDVETFTWLFKTWLACMSGRAPNAIITDQNEAIKRAIEVVLPEARHRWCLWHLMKRVPEKLKRYSQYESIKMDLQAAVYDASSKDDFIQSWKKMIEAYDLHDNEWLNGLYDERHCWVPAYLKDTFWAGMSTIERRENMHAFFDGYLNLKTTLKEFLEQYDNALSDKVEKECLADFSSLSTPIHCVSHFGIEYQFQRAFTNAKFKEFQEEIACIMYCNASFERKEGMISTYSVVESKKVHEIIEYLTFSISYNEDGFEVQCECHLFEFKGILCRHILSLLKLIRKTESVPSKYVFSRWRKDLKRRHTLVKSSYANLADNPEAQRLDKMCNAFYDVACVEVNSDSDFMKVMKWIHDLKDELSCKEKSSRRIEASPTVSDNSMISKDNSAAIAK</sequence>
<dbReference type="EMBL" id="CM039432">
    <property type="protein sequence ID" value="KAI4333353.1"/>
    <property type="molecule type" value="Genomic_DNA"/>
</dbReference>
<organism evidence="1 2">
    <name type="scientific">Bauhinia variegata</name>
    <name type="common">Purple orchid tree</name>
    <name type="synonym">Phanera variegata</name>
    <dbReference type="NCBI Taxonomy" id="167791"/>
    <lineage>
        <taxon>Eukaryota</taxon>
        <taxon>Viridiplantae</taxon>
        <taxon>Streptophyta</taxon>
        <taxon>Embryophyta</taxon>
        <taxon>Tracheophyta</taxon>
        <taxon>Spermatophyta</taxon>
        <taxon>Magnoliopsida</taxon>
        <taxon>eudicotyledons</taxon>
        <taxon>Gunneridae</taxon>
        <taxon>Pentapetalae</taxon>
        <taxon>rosids</taxon>
        <taxon>fabids</taxon>
        <taxon>Fabales</taxon>
        <taxon>Fabaceae</taxon>
        <taxon>Cercidoideae</taxon>
        <taxon>Cercideae</taxon>
        <taxon>Bauhiniinae</taxon>
        <taxon>Bauhinia</taxon>
    </lineage>
</organism>